<dbReference type="Pfam" id="PF07534">
    <property type="entry name" value="TLD"/>
    <property type="match status" value="1"/>
</dbReference>
<dbReference type="PROSITE" id="PS51886">
    <property type="entry name" value="TLDC"/>
    <property type="match status" value="1"/>
</dbReference>
<comment type="caution">
    <text evidence="3">The sequence shown here is derived from an EMBL/GenBank/DDBJ whole genome shotgun (WGS) entry which is preliminary data.</text>
</comment>
<dbReference type="SMART" id="SM00584">
    <property type="entry name" value="TLDc"/>
    <property type="match status" value="1"/>
</dbReference>
<reference evidence="3 4" key="1">
    <citation type="submission" date="2018-06" db="EMBL/GenBank/DDBJ databases">
        <title>The Genome of Cuscuta australis (Dodder) Provides Insight into the Evolution of Plant Parasitism.</title>
        <authorList>
            <person name="Liu H."/>
        </authorList>
    </citation>
    <scope>NUCLEOTIDE SEQUENCE [LARGE SCALE GENOMIC DNA]</scope>
    <source>
        <strain evidence="4">cv. Yunnan</strain>
        <tissue evidence="3">Vines</tissue>
    </source>
</reference>
<organism evidence="3 4">
    <name type="scientific">Cuscuta australis</name>
    <dbReference type="NCBI Taxonomy" id="267555"/>
    <lineage>
        <taxon>Eukaryota</taxon>
        <taxon>Viridiplantae</taxon>
        <taxon>Streptophyta</taxon>
        <taxon>Embryophyta</taxon>
        <taxon>Tracheophyta</taxon>
        <taxon>Spermatophyta</taxon>
        <taxon>Magnoliopsida</taxon>
        <taxon>eudicotyledons</taxon>
        <taxon>Gunneridae</taxon>
        <taxon>Pentapetalae</taxon>
        <taxon>asterids</taxon>
        <taxon>lamiids</taxon>
        <taxon>Solanales</taxon>
        <taxon>Convolvulaceae</taxon>
        <taxon>Cuscuteae</taxon>
        <taxon>Cuscuta</taxon>
        <taxon>Cuscuta subgen. Grammica</taxon>
        <taxon>Cuscuta sect. Cleistogrammica</taxon>
    </lineage>
</organism>
<proteinExistence type="predicted"/>
<feature type="compositionally biased region" description="Basic and acidic residues" evidence="1">
    <location>
        <begin position="9"/>
        <end position="25"/>
    </location>
</feature>
<protein>
    <recommendedName>
        <fullName evidence="2">TLDc domain-containing protein</fullName>
    </recommendedName>
</protein>
<evidence type="ECO:0000259" key="2">
    <source>
        <dbReference type="PROSITE" id="PS51886"/>
    </source>
</evidence>
<gene>
    <name evidence="3" type="ORF">DM860_006511</name>
</gene>
<dbReference type="Proteomes" id="UP000249390">
    <property type="component" value="Unassembled WGS sequence"/>
</dbReference>
<evidence type="ECO:0000313" key="3">
    <source>
        <dbReference type="EMBL" id="RAL40441.1"/>
    </source>
</evidence>
<evidence type="ECO:0000256" key="1">
    <source>
        <dbReference type="SAM" id="MobiDB-lite"/>
    </source>
</evidence>
<dbReference type="InterPro" id="IPR006571">
    <property type="entry name" value="TLDc_dom"/>
</dbReference>
<accession>A0A328D7Z2</accession>
<keyword evidence="4" id="KW-1185">Reference proteome</keyword>
<dbReference type="AlphaFoldDB" id="A0A328D7Z2"/>
<sequence length="560" mass="62820">MSQIFCDPEYIRAKKKEERRREEKAMGQSSSADRPSPEQLEAESLAASTGALPTLQKAFSILSDPQTKTVPVDSLQKCFLFTIENSENEGTCVPKDFHVLLSHLSSSMVDLFFLSEKGGGVSWVEFLNGYSRCCGRTIGSTSINNLLRVFSLMNSKAGLPGKLQFVPGDDECKANGYLLPVDVLMLLWMCWVMSWDCKKLKSTESLGFPGLPDVTHLVISSIQSCVEDGSTKLDLWECSIFETNVQLPVAKITMWALKTFPYLADCLSQFLQIRLFYLATHEDKPEQGLPFVIDISPKENPVSNLLTSGRAWAISLTLRDTMRDEISKACFSSSSDEINEIKLYRSSIHGKGLNRFWSKTEGYNGPLLILVAAYEPKNATRKWIIGALIHQGLENKDSFYGTSGSLYAISPVFHVLLPSGKEKNFVYSHLHPTVRMYEAHPKPVGIAFGGSPGSERIFIDEDFTVITLRHHACDKTYHNGPLFPGQGFLPLEASIVDVEAWGLGGEKPKEMQTAYKKREEIFTQQRRKVDLKTFGSWEDSPEKMMMDMVTDPNAIRREDR</sequence>
<feature type="domain" description="TLDc" evidence="2">
    <location>
        <begin position="316"/>
        <end position="504"/>
    </location>
</feature>
<dbReference type="EMBL" id="NQVE01000194">
    <property type="protein sequence ID" value="RAL40441.1"/>
    <property type="molecule type" value="Genomic_DNA"/>
</dbReference>
<dbReference type="PANTHER" id="PTHR23354">
    <property type="entry name" value="NUCLEOLAR PROTEIN 7/ESTROGEN RECEPTOR COACTIVATOR-RELATED"/>
    <property type="match status" value="1"/>
</dbReference>
<dbReference type="PANTHER" id="PTHR23354:SF104">
    <property type="entry name" value="TLD-DOMAIN CONTAINING NUCLEOLAR PROTEIN"/>
    <property type="match status" value="1"/>
</dbReference>
<evidence type="ECO:0000313" key="4">
    <source>
        <dbReference type="Proteomes" id="UP000249390"/>
    </source>
</evidence>
<feature type="region of interest" description="Disordered" evidence="1">
    <location>
        <begin position="1"/>
        <end position="45"/>
    </location>
</feature>
<name>A0A328D7Z2_9ASTE</name>